<organism evidence="3">
    <name type="scientific">uncultured marine proteobacterium ANT8C10</name>
    <dbReference type="NCBI Taxonomy" id="248047"/>
    <lineage>
        <taxon>Bacteria</taxon>
        <taxon>Pseudomonadati</taxon>
        <taxon>Pseudomonadota</taxon>
        <taxon>environmental samples</taxon>
    </lineage>
</organism>
<reference evidence="3" key="2">
    <citation type="submission" date="2003-08" db="EMBL/GenBank/DDBJ databases">
        <authorList>
            <person name="de la Torre J.R."/>
            <person name="Christianson L.M."/>
            <person name="Beja O."/>
            <person name="Suzuki M.T."/>
            <person name="Karl D.M."/>
            <person name="Heidelberg J.F."/>
            <person name="DeLong E.F."/>
        </authorList>
    </citation>
    <scope>NUCLEOTIDE SEQUENCE</scope>
</reference>
<proteinExistence type="predicted"/>
<evidence type="ECO:0000313" key="3">
    <source>
        <dbReference type="EMBL" id="AAR05182.1"/>
    </source>
</evidence>
<name>Q6UD58_9PROT</name>
<keyword evidence="1" id="KW-1133">Transmembrane helix</keyword>
<accession>Q6UD58</accession>
<keyword evidence="1" id="KW-0812">Transmembrane</keyword>
<dbReference type="AlphaFoldDB" id="Q6UD58"/>
<feature type="transmembrane region" description="Helical" evidence="1">
    <location>
        <begin position="80"/>
        <end position="97"/>
    </location>
</feature>
<feature type="transmembrane region" description="Helical" evidence="1">
    <location>
        <begin position="13"/>
        <end position="33"/>
    </location>
</feature>
<dbReference type="Pfam" id="PF19762">
    <property type="entry name" value="DUF6249"/>
    <property type="match status" value="1"/>
</dbReference>
<protein>
    <recommendedName>
        <fullName evidence="2">DUF6249 domain-containing protein</fullName>
    </recommendedName>
</protein>
<evidence type="ECO:0000259" key="2">
    <source>
        <dbReference type="Pfam" id="PF19762"/>
    </source>
</evidence>
<sequence>MEVELHTQSAIEMLMPITGMLVPVFIIWVIFYYNTKSDKEKYGAMVSIAKNLENPSDVKDLLESFKEEVKKPVDYRKSGFITMFVGLGLLLFGAMSVDFLMGVGLLVICIGLGSLVAGYVYPNEGGEIDDAVQKYEDG</sequence>
<feature type="domain" description="DUF6249" evidence="2">
    <location>
        <begin position="14"/>
        <end position="120"/>
    </location>
</feature>
<dbReference type="EMBL" id="AY372452">
    <property type="protein sequence ID" value="AAR05182.1"/>
    <property type="molecule type" value="Genomic_DNA"/>
</dbReference>
<dbReference type="InterPro" id="IPR046216">
    <property type="entry name" value="DUF6249"/>
</dbReference>
<reference evidence="3" key="1">
    <citation type="journal article" date="2003" name="Proc. Natl. Acad. Sci. U.S.A.">
        <title>Proteorhodopsin genes are distributed among divergent marine bacterial taxa.</title>
        <authorList>
            <person name="De La Torre J.R."/>
            <person name="Christianson L.M."/>
            <person name="Beja O."/>
            <person name="Suzuki M.T."/>
            <person name="Karl D.M."/>
            <person name="Heidelberg J."/>
            <person name="DeLong E.F."/>
        </authorList>
    </citation>
    <scope>NUCLEOTIDE SEQUENCE</scope>
</reference>
<evidence type="ECO:0000256" key="1">
    <source>
        <dbReference type="SAM" id="Phobius"/>
    </source>
</evidence>
<gene>
    <name evidence="3" type="ORF">ANT8C10.07</name>
</gene>
<keyword evidence="1" id="KW-0472">Membrane</keyword>
<feature type="transmembrane region" description="Helical" evidence="1">
    <location>
        <begin position="103"/>
        <end position="121"/>
    </location>
</feature>